<comment type="pathway">
    <text evidence="1 9">Isoprenoid biosynthesis; isopentenyl diphosphate biosynthesis via DXP pathway; isopentenyl diphosphate from 1-deoxy-D-xylulose 5-phosphate: step 1/6.</text>
</comment>
<feature type="binding site" evidence="9">
    <location>
        <position position="196"/>
    </location>
    <ligand>
        <name>1-deoxy-D-xylulose 5-phosphate</name>
        <dbReference type="ChEBI" id="CHEBI:57792"/>
    </ligand>
</feature>
<reference evidence="13 14" key="1">
    <citation type="submission" date="2016-10" db="EMBL/GenBank/DDBJ databases">
        <authorList>
            <person name="de Groot N.N."/>
        </authorList>
    </citation>
    <scope>NUCLEOTIDE SEQUENCE [LARGE SCALE GENOMIC DNA]</scope>
    <source>
        <strain evidence="13 14">SLAS-1</strain>
    </source>
</reference>
<evidence type="ECO:0000313" key="14">
    <source>
        <dbReference type="Proteomes" id="UP000199476"/>
    </source>
</evidence>
<comment type="cofactor">
    <cofactor evidence="9">
        <name>Mg(2+)</name>
        <dbReference type="ChEBI" id="CHEBI:18420"/>
    </cofactor>
    <cofactor evidence="9">
        <name>Mn(2+)</name>
        <dbReference type="ChEBI" id="CHEBI:29035"/>
    </cofactor>
</comment>
<evidence type="ECO:0000259" key="12">
    <source>
        <dbReference type="Pfam" id="PF13288"/>
    </source>
</evidence>
<proteinExistence type="inferred from homology"/>
<dbReference type="SUPFAM" id="SSF51735">
    <property type="entry name" value="NAD(P)-binding Rossmann-fold domains"/>
    <property type="match status" value="1"/>
</dbReference>
<feature type="binding site" evidence="9">
    <location>
        <position position="202"/>
    </location>
    <ligand>
        <name>NADPH</name>
        <dbReference type="ChEBI" id="CHEBI:57783"/>
    </ligand>
</feature>
<dbReference type="GO" id="GO:0030604">
    <property type="term" value="F:1-deoxy-D-xylulose-5-phosphate reductoisomerase activity"/>
    <property type="evidence" value="ECO:0007669"/>
    <property type="project" value="UniProtKB-UniRule"/>
</dbReference>
<accession>A0A1G9LGF7</accession>
<dbReference type="SUPFAM" id="SSF69055">
    <property type="entry name" value="1-deoxy-D-xylulose-5-phosphate reductoisomerase, C-terminal domain"/>
    <property type="match status" value="1"/>
</dbReference>
<dbReference type="NCBIfam" id="TIGR00243">
    <property type="entry name" value="Dxr"/>
    <property type="match status" value="1"/>
</dbReference>
<feature type="binding site" evidence="9">
    <location>
        <position position="209"/>
    </location>
    <ligand>
        <name>1-deoxy-D-xylulose 5-phosphate</name>
        <dbReference type="ChEBI" id="CHEBI:57792"/>
    </ligand>
</feature>
<dbReference type="PANTHER" id="PTHR30525:SF0">
    <property type="entry name" value="1-DEOXY-D-XYLULOSE 5-PHOSPHATE REDUCTOISOMERASE, CHLOROPLASTIC"/>
    <property type="match status" value="1"/>
</dbReference>
<dbReference type="InterPro" id="IPR026877">
    <property type="entry name" value="DXPR_C"/>
</dbReference>
<dbReference type="HAMAP" id="MF_00183">
    <property type="entry name" value="DXP_reductoisom"/>
    <property type="match status" value="1"/>
</dbReference>
<feature type="binding site" evidence="9">
    <location>
        <position position="148"/>
    </location>
    <ligand>
        <name>1-deoxy-D-xylulose 5-phosphate</name>
        <dbReference type="ChEBI" id="CHEBI:57792"/>
    </ligand>
</feature>
<comment type="catalytic activity">
    <reaction evidence="8">
        <text>2-C-methyl-D-erythritol 4-phosphate + NADP(+) = 1-deoxy-D-xylulose 5-phosphate + NADPH + H(+)</text>
        <dbReference type="Rhea" id="RHEA:13717"/>
        <dbReference type="ChEBI" id="CHEBI:15378"/>
        <dbReference type="ChEBI" id="CHEBI:57783"/>
        <dbReference type="ChEBI" id="CHEBI:57792"/>
        <dbReference type="ChEBI" id="CHEBI:58262"/>
        <dbReference type="ChEBI" id="CHEBI:58349"/>
        <dbReference type="EC" id="1.1.1.267"/>
    </reaction>
    <physiologicalReaction direction="right-to-left" evidence="8">
        <dbReference type="Rhea" id="RHEA:13719"/>
    </physiologicalReaction>
</comment>
<comment type="function">
    <text evidence="9">Catalyzes the NADPH-dependent rearrangement and reduction of 1-deoxy-D-xylulose-5-phosphate (DXP) to 2-C-methyl-D-erythritol 4-phosphate (MEP).</text>
</comment>
<evidence type="ECO:0000256" key="8">
    <source>
        <dbReference type="ARBA" id="ARBA00048543"/>
    </source>
</evidence>
<keyword evidence="4 9" id="KW-0521">NADP</keyword>
<evidence type="ECO:0000256" key="5">
    <source>
        <dbReference type="ARBA" id="ARBA00023002"/>
    </source>
</evidence>
<evidence type="ECO:0000256" key="1">
    <source>
        <dbReference type="ARBA" id="ARBA00005094"/>
    </source>
</evidence>
<feature type="domain" description="1-deoxy-D-xylulose 5-phosphate reductoisomerase N-terminal" evidence="10">
    <location>
        <begin position="4"/>
        <end position="129"/>
    </location>
</feature>
<dbReference type="Pfam" id="PF13288">
    <property type="entry name" value="DXPR_C"/>
    <property type="match status" value="1"/>
</dbReference>
<feature type="binding site" evidence="9">
    <location>
        <position position="11"/>
    </location>
    <ligand>
        <name>NADPH</name>
        <dbReference type="ChEBI" id="CHEBI:57783"/>
    </ligand>
</feature>
<dbReference type="Pfam" id="PF08436">
    <property type="entry name" value="DXP_redisom_C"/>
    <property type="match status" value="1"/>
</dbReference>
<dbReference type="GO" id="GO:0051484">
    <property type="term" value="P:isopentenyl diphosphate biosynthetic process, methylerythritol 4-phosphate pathway involved in terpenoid biosynthetic process"/>
    <property type="evidence" value="ECO:0007669"/>
    <property type="project" value="TreeGrafter"/>
</dbReference>
<keyword evidence="7 9" id="KW-0414">Isoprene biosynthesis</keyword>
<comment type="caution">
    <text evidence="9">Lacks conserved residue(s) required for the propagation of feature annotation.</text>
</comment>
<dbReference type="Pfam" id="PF02670">
    <property type="entry name" value="DXP_reductoisom"/>
    <property type="match status" value="1"/>
</dbReference>
<organism evidence="13 14">
    <name type="scientific">Halarsenatibacter silvermanii</name>
    <dbReference type="NCBI Taxonomy" id="321763"/>
    <lineage>
        <taxon>Bacteria</taxon>
        <taxon>Bacillati</taxon>
        <taxon>Bacillota</taxon>
        <taxon>Clostridia</taxon>
        <taxon>Halanaerobiales</taxon>
        <taxon>Halarsenatibacteraceae</taxon>
        <taxon>Halarsenatibacter</taxon>
    </lineage>
</organism>
<feature type="binding site" evidence="9">
    <location>
        <position position="149"/>
    </location>
    <ligand>
        <name>Mn(2+)</name>
        <dbReference type="ChEBI" id="CHEBI:29035"/>
    </ligand>
</feature>
<evidence type="ECO:0000256" key="3">
    <source>
        <dbReference type="ARBA" id="ARBA00022723"/>
    </source>
</evidence>
<dbReference type="AlphaFoldDB" id="A0A1G9LGF7"/>
<dbReference type="InterPro" id="IPR003821">
    <property type="entry name" value="DXP_reductoisomerase"/>
</dbReference>
<evidence type="ECO:0000313" key="13">
    <source>
        <dbReference type="EMBL" id="SDL61030.1"/>
    </source>
</evidence>
<protein>
    <recommendedName>
        <fullName evidence="9">1-deoxy-D-xylulose 5-phosphate reductoisomerase</fullName>
        <shortName evidence="9">DXP reductoisomerase</shortName>
        <ecNumber evidence="9">1.1.1.267</ecNumber>
    </recommendedName>
    <alternativeName>
        <fullName evidence="9">1-deoxyxylulose-5-phosphate reductoisomerase</fullName>
    </alternativeName>
    <alternativeName>
        <fullName evidence="9">2-C-methyl-D-erythritol 4-phosphate synthase</fullName>
    </alternativeName>
</protein>
<dbReference type="RefSeq" id="WP_234985508.1">
    <property type="nucleotide sequence ID" value="NZ_FNGO01000006.1"/>
</dbReference>
<feature type="binding site" evidence="9">
    <location>
        <position position="218"/>
    </location>
    <ligand>
        <name>1-deoxy-D-xylulose 5-phosphate</name>
        <dbReference type="ChEBI" id="CHEBI:57792"/>
    </ligand>
</feature>
<evidence type="ECO:0000256" key="6">
    <source>
        <dbReference type="ARBA" id="ARBA00023211"/>
    </source>
</evidence>
<keyword evidence="9" id="KW-0460">Magnesium</keyword>
<gene>
    <name evidence="9" type="primary">dxr</name>
    <name evidence="13" type="ORF">SAMN04488692_10654</name>
</gene>
<dbReference type="InterPro" id="IPR036169">
    <property type="entry name" value="DXPR_C_sf"/>
</dbReference>
<feature type="binding site" evidence="9">
    <location>
        <position position="121"/>
    </location>
    <ligand>
        <name>NADPH</name>
        <dbReference type="ChEBI" id="CHEBI:57783"/>
    </ligand>
</feature>
<dbReference type="FunFam" id="3.40.50.720:FF:000045">
    <property type="entry name" value="1-deoxy-D-xylulose 5-phosphate reductoisomerase"/>
    <property type="match status" value="1"/>
</dbReference>
<dbReference type="Gene3D" id="1.10.1740.10">
    <property type="match status" value="1"/>
</dbReference>
<feature type="binding site" evidence="9">
    <location>
        <position position="214"/>
    </location>
    <ligand>
        <name>1-deoxy-D-xylulose 5-phosphate</name>
        <dbReference type="ChEBI" id="CHEBI:57792"/>
    </ligand>
</feature>
<feature type="binding site" evidence="9">
    <location>
        <position position="218"/>
    </location>
    <ligand>
        <name>Mn(2+)</name>
        <dbReference type="ChEBI" id="CHEBI:29035"/>
    </ligand>
</feature>
<dbReference type="UniPathway" id="UPA00056">
    <property type="reaction ID" value="UER00092"/>
</dbReference>
<evidence type="ECO:0000259" key="11">
    <source>
        <dbReference type="Pfam" id="PF08436"/>
    </source>
</evidence>
<evidence type="ECO:0000256" key="7">
    <source>
        <dbReference type="ARBA" id="ARBA00023229"/>
    </source>
</evidence>
<feature type="binding site" evidence="9">
    <location>
        <position position="123"/>
    </location>
    <ligand>
        <name>NADPH</name>
        <dbReference type="ChEBI" id="CHEBI:57783"/>
    </ligand>
</feature>
<feature type="binding site" evidence="9">
    <location>
        <position position="215"/>
    </location>
    <ligand>
        <name>1-deoxy-D-xylulose 5-phosphate</name>
        <dbReference type="ChEBI" id="CHEBI:57792"/>
    </ligand>
</feature>
<feature type="binding site" evidence="9">
    <location>
        <position position="147"/>
    </location>
    <ligand>
        <name>Mn(2+)</name>
        <dbReference type="ChEBI" id="CHEBI:29035"/>
    </ligand>
</feature>
<evidence type="ECO:0000256" key="4">
    <source>
        <dbReference type="ARBA" id="ARBA00022857"/>
    </source>
</evidence>
<feature type="binding site" evidence="9">
    <location>
        <position position="149"/>
    </location>
    <ligand>
        <name>1-deoxy-D-xylulose 5-phosphate</name>
        <dbReference type="ChEBI" id="CHEBI:57792"/>
    </ligand>
</feature>
<dbReference type="PIRSF" id="PIRSF006205">
    <property type="entry name" value="Dxp_reductismrs"/>
    <property type="match status" value="1"/>
</dbReference>
<dbReference type="GO" id="GO:0016853">
    <property type="term" value="F:isomerase activity"/>
    <property type="evidence" value="ECO:0007669"/>
    <property type="project" value="UniProtKB-KW"/>
</dbReference>
<feature type="domain" description="1-deoxy-D-xylulose 5-phosphate reductoisomerase C-terminal" evidence="11">
    <location>
        <begin position="143"/>
        <end position="226"/>
    </location>
</feature>
<feature type="binding site" evidence="9">
    <location>
        <position position="10"/>
    </location>
    <ligand>
        <name>NADPH</name>
        <dbReference type="ChEBI" id="CHEBI:57783"/>
    </ligand>
</feature>
<dbReference type="PANTHER" id="PTHR30525">
    <property type="entry name" value="1-DEOXY-D-XYLULOSE 5-PHOSPHATE REDUCTOISOMERASE"/>
    <property type="match status" value="1"/>
</dbReference>
<dbReference type="STRING" id="321763.SAMN04488692_10654"/>
<dbReference type="GO" id="GO:0070402">
    <property type="term" value="F:NADPH binding"/>
    <property type="evidence" value="ECO:0007669"/>
    <property type="project" value="InterPro"/>
</dbReference>
<dbReference type="Gene3D" id="3.40.50.720">
    <property type="entry name" value="NAD(P)-binding Rossmann-like Domain"/>
    <property type="match status" value="1"/>
</dbReference>
<feature type="binding site" evidence="9">
    <location>
        <position position="173"/>
    </location>
    <ligand>
        <name>1-deoxy-D-xylulose 5-phosphate</name>
        <dbReference type="ChEBI" id="CHEBI:57792"/>
    </ligand>
</feature>
<dbReference type="EMBL" id="FNGO01000006">
    <property type="protein sequence ID" value="SDL61030.1"/>
    <property type="molecule type" value="Genomic_DNA"/>
</dbReference>
<dbReference type="InterPro" id="IPR013512">
    <property type="entry name" value="DXP_reductoisomerase_N"/>
</dbReference>
<keyword evidence="13" id="KW-0413">Isomerase</keyword>
<keyword evidence="6 9" id="KW-0464">Manganese</keyword>
<dbReference type="InterPro" id="IPR013644">
    <property type="entry name" value="DXP_reductoisomerase_C"/>
</dbReference>
<name>A0A1G9LGF7_9FIRM</name>
<keyword evidence="14" id="KW-1185">Reference proteome</keyword>
<dbReference type="InterPro" id="IPR036291">
    <property type="entry name" value="NAD(P)-bd_dom_sf"/>
</dbReference>
<keyword evidence="5 9" id="KW-0560">Oxidoreductase</keyword>
<evidence type="ECO:0000256" key="2">
    <source>
        <dbReference type="ARBA" id="ARBA00006825"/>
    </source>
</evidence>
<dbReference type="SUPFAM" id="SSF55347">
    <property type="entry name" value="Glyceraldehyde-3-phosphate dehydrogenase-like, C-terminal domain"/>
    <property type="match status" value="1"/>
</dbReference>
<dbReference type="GO" id="GO:0030145">
    <property type="term" value="F:manganese ion binding"/>
    <property type="evidence" value="ECO:0007669"/>
    <property type="project" value="TreeGrafter"/>
</dbReference>
<comment type="similarity">
    <text evidence="2 9">Belongs to the DXR family.</text>
</comment>
<sequence>MKKLVLLGATGSIGEQTLEILAKKDDWSLLAASCCSDIEGLLEIINRFQPKYAAAISEEKAHSLEKRAKIDNLEVLAGEPGYNRLAGLAEADLVINAIMGAAGLKPTLKALRSGQRLGLANKESLVTGGSLISQAADKKDAELLPVDSEHNAIFQLLEGKNSGEVRRLVLTASGGPFHGYSRSQLADVDVAEALDHPNWDMGSKITIDSATLMNKGLEVIEARWLFDFNYDKIDVMVHPESIVHSLIELTDNTFQAELGAPDMKKPIEYVISYPDRSESSSDFDLFGRELSFKKPDRSTFPCLDLAYESGRREKGYPVVLNAANEMAVAAFLDENLNFMRIPAVIETMLAEHDPVDLKTAGEILELDRQVRQEAREVIANC</sequence>
<dbReference type="Proteomes" id="UP000199476">
    <property type="component" value="Unassembled WGS sequence"/>
</dbReference>
<feature type="binding site" evidence="9">
    <location>
        <position position="12"/>
    </location>
    <ligand>
        <name>NADPH</name>
        <dbReference type="ChEBI" id="CHEBI:57783"/>
    </ligand>
</feature>
<feature type="binding site" evidence="9">
    <location>
        <position position="122"/>
    </location>
    <ligand>
        <name>1-deoxy-D-xylulose 5-phosphate</name>
        <dbReference type="ChEBI" id="CHEBI:57792"/>
    </ligand>
</feature>
<dbReference type="EC" id="1.1.1.267" evidence="9"/>
<evidence type="ECO:0000256" key="9">
    <source>
        <dbReference type="HAMAP-Rule" id="MF_00183"/>
    </source>
</evidence>
<feature type="domain" description="DXP reductoisomerase C-terminal" evidence="12">
    <location>
        <begin position="258"/>
        <end position="372"/>
    </location>
</feature>
<keyword evidence="3 9" id="KW-0479">Metal-binding</keyword>
<feature type="binding site" evidence="9">
    <location>
        <position position="13"/>
    </location>
    <ligand>
        <name>NADPH</name>
        <dbReference type="ChEBI" id="CHEBI:57783"/>
    </ligand>
</feature>
<evidence type="ECO:0000259" key="10">
    <source>
        <dbReference type="Pfam" id="PF02670"/>
    </source>
</evidence>